<evidence type="ECO:0000256" key="2">
    <source>
        <dbReference type="ARBA" id="ARBA00022801"/>
    </source>
</evidence>
<dbReference type="PROSITE" id="PS51770">
    <property type="entry name" value="HOTDOG_ACOT"/>
    <property type="match status" value="1"/>
</dbReference>
<dbReference type="EMBL" id="JACHVZ010000012">
    <property type="protein sequence ID" value="MBB2930019.1"/>
    <property type="molecule type" value="Genomic_DNA"/>
</dbReference>
<name>A0ABR6FRF7_9BURK</name>
<dbReference type="PANTHER" id="PTHR11049:SF16">
    <property type="entry name" value="PROTEIN VDLD"/>
    <property type="match status" value="1"/>
</dbReference>
<evidence type="ECO:0000259" key="4">
    <source>
        <dbReference type="PROSITE" id="PS51770"/>
    </source>
</evidence>
<dbReference type="InterPro" id="IPR033120">
    <property type="entry name" value="HOTDOG_ACOT"/>
</dbReference>
<comment type="caution">
    <text evidence="5">The sequence shown here is derived from an EMBL/GenBank/DDBJ whole genome shotgun (WGS) entry which is preliminary data.</text>
</comment>
<feature type="domain" description="HotDog ACOT-type" evidence="4">
    <location>
        <begin position="14"/>
        <end position="126"/>
    </location>
</feature>
<dbReference type="CDD" id="cd03442">
    <property type="entry name" value="BFIT_BACH"/>
    <property type="match status" value="1"/>
</dbReference>
<gene>
    <name evidence="5" type="ORF">FHX59_004467</name>
</gene>
<dbReference type="InterPro" id="IPR040170">
    <property type="entry name" value="Cytosol_ACT"/>
</dbReference>
<accession>A0ABR6FRF7</accession>
<dbReference type="Proteomes" id="UP000533533">
    <property type="component" value="Unassembled WGS sequence"/>
</dbReference>
<evidence type="ECO:0000313" key="5">
    <source>
        <dbReference type="EMBL" id="MBB2930019.1"/>
    </source>
</evidence>
<dbReference type="Gene3D" id="3.10.129.10">
    <property type="entry name" value="Hotdog Thioesterase"/>
    <property type="match status" value="1"/>
</dbReference>
<evidence type="ECO:0000256" key="1">
    <source>
        <dbReference type="ARBA" id="ARBA00010458"/>
    </source>
</evidence>
<proteinExistence type="inferred from homology"/>
<comment type="similarity">
    <text evidence="1">Belongs to the acyl coenzyme A hydrolase family.</text>
</comment>
<evidence type="ECO:0000313" key="6">
    <source>
        <dbReference type="Proteomes" id="UP000533533"/>
    </source>
</evidence>
<sequence length="172" mass="18895">MSQAEMKTPTQPLDRSETTFRFLAEPNSVNFGGKVHGGALMKWIDETAYACAAVWSGRYCVTVSVGNIRFRRPILVGNMVELRARVVATGRTSMHIHITVHAGDPKSGQLRLTTDCLIVFVAVDENGNPVPVPTYVPETDEQKRLAKYALDVKDALDAIVELKPEEVAKGQV</sequence>
<reference evidence="5 6" key="1">
    <citation type="submission" date="2020-08" db="EMBL/GenBank/DDBJ databases">
        <title>Genomic Encyclopedia of Type Strains, Phase IV (KMG-V): Genome sequencing to study the core and pangenomes of soil and plant-associated prokaryotes.</title>
        <authorList>
            <person name="Whitman W."/>
        </authorList>
    </citation>
    <scope>NUCLEOTIDE SEQUENCE [LARGE SCALE GENOMIC DNA]</scope>
    <source>
        <strain evidence="5 6">SRMrh-85</strain>
    </source>
</reference>
<dbReference type="Pfam" id="PF03061">
    <property type="entry name" value="4HBT"/>
    <property type="match status" value="1"/>
</dbReference>
<dbReference type="SUPFAM" id="SSF54637">
    <property type="entry name" value="Thioesterase/thiol ester dehydrase-isomerase"/>
    <property type="match status" value="1"/>
</dbReference>
<evidence type="ECO:0000256" key="3">
    <source>
        <dbReference type="PROSITE-ProRule" id="PRU01106"/>
    </source>
</evidence>
<dbReference type="GO" id="GO:0016787">
    <property type="term" value="F:hydrolase activity"/>
    <property type="evidence" value="ECO:0007669"/>
    <property type="project" value="UniProtKB-KW"/>
</dbReference>
<keyword evidence="6" id="KW-1185">Reference proteome</keyword>
<organism evidence="5 6">
    <name type="scientific">Paraburkholderia silvatlantica</name>
    <dbReference type="NCBI Taxonomy" id="321895"/>
    <lineage>
        <taxon>Bacteria</taxon>
        <taxon>Pseudomonadati</taxon>
        <taxon>Pseudomonadota</taxon>
        <taxon>Betaproteobacteria</taxon>
        <taxon>Burkholderiales</taxon>
        <taxon>Burkholderiaceae</taxon>
        <taxon>Paraburkholderia</taxon>
    </lineage>
</organism>
<dbReference type="InterPro" id="IPR029069">
    <property type="entry name" value="HotDog_dom_sf"/>
</dbReference>
<protein>
    <submittedName>
        <fullName evidence="5">Acyl-CoA hydrolase</fullName>
    </submittedName>
</protein>
<keyword evidence="2 3" id="KW-0378">Hydrolase</keyword>
<dbReference type="InterPro" id="IPR006683">
    <property type="entry name" value="Thioestr_dom"/>
</dbReference>
<dbReference type="PANTHER" id="PTHR11049">
    <property type="entry name" value="ACYL COENZYME A THIOESTER HYDROLASE"/>
    <property type="match status" value="1"/>
</dbReference>